<sequence length="409" mass="42031">MTDDAPSTGTPGSTAPPPPPGETVMRPSDPRPAPAVDNPDVPPPPGVPGSPDTTVVPVAPSTYAGPGGEPPGPPSGPIDADFPVRASKSGLTAAVVALGTGLLGAAVVIAAIKSREDGDLDWSNYLIGLGATAVLLVVALFAAATRRTTGGRAREEAITWPGTVGILATAQMIEVGLDTDERWVGYLIGTTIVVLSALGYLAARRAAFVVTAVVGLGLLYLLAFDDLIADRVDEDDRIIVVAAAIAVFVITVTVLGWLLPSRAVSGVAVGAAGVASYVVLLAVLLVSQFGANFFGRMPMFGDDRGGRFESSPLYQDADVWWIVVFAAILTALWALAATVSNHSGFSILAIAMPVLVTPLALLLLAERHPTYWSGSLAVAGGLLLLGGVLLARSRSRRTAREAEELSYGG</sequence>
<protein>
    <recommendedName>
        <fullName evidence="5">DMT family transporter</fullName>
    </recommendedName>
</protein>
<feature type="transmembrane region" description="Helical" evidence="2">
    <location>
        <begin position="157"/>
        <end position="177"/>
    </location>
</feature>
<feature type="transmembrane region" description="Helical" evidence="2">
    <location>
        <begin position="124"/>
        <end position="145"/>
    </location>
</feature>
<evidence type="ECO:0000256" key="2">
    <source>
        <dbReference type="SAM" id="Phobius"/>
    </source>
</evidence>
<feature type="compositionally biased region" description="Low complexity" evidence="1">
    <location>
        <begin position="1"/>
        <end position="13"/>
    </location>
</feature>
<keyword evidence="2" id="KW-0812">Transmembrane</keyword>
<evidence type="ECO:0008006" key="5">
    <source>
        <dbReference type="Google" id="ProtNLM"/>
    </source>
</evidence>
<dbReference type="EMBL" id="JBHSNS010000008">
    <property type="protein sequence ID" value="MFC5730390.1"/>
    <property type="molecule type" value="Genomic_DNA"/>
</dbReference>
<feature type="transmembrane region" description="Helical" evidence="2">
    <location>
        <begin position="371"/>
        <end position="391"/>
    </location>
</feature>
<organism evidence="3 4">
    <name type="scientific">Nocardioides vastitatis</name>
    <dbReference type="NCBI Taxonomy" id="2568655"/>
    <lineage>
        <taxon>Bacteria</taxon>
        <taxon>Bacillati</taxon>
        <taxon>Actinomycetota</taxon>
        <taxon>Actinomycetes</taxon>
        <taxon>Propionibacteriales</taxon>
        <taxon>Nocardioidaceae</taxon>
        <taxon>Nocardioides</taxon>
    </lineage>
</organism>
<feature type="transmembrane region" description="Helical" evidence="2">
    <location>
        <begin position="206"/>
        <end position="223"/>
    </location>
</feature>
<keyword evidence="2" id="KW-1133">Transmembrane helix</keyword>
<feature type="transmembrane region" description="Helical" evidence="2">
    <location>
        <begin position="266"/>
        <end position="289"/>
    </location>
</feature>
<name>A0ABW0ZP41_9ACTN</name>
<evidence type="ECO:0000256" key="1">
    <source>
        <dbReference type="SAM" id="MobiDB-lite"/>
    </source>
</evidence>
<keyword evidence="2" id="KW-0472">Membrane</keyword>
<feature type="transmembrane region" description="Helical" evidence="2">
    <location>
        <begin position="91"/>
        <end position="112"/>
    </location>
</feature>
<accession>A0ABW0ZP41</accession>
<proteinExistence type="predicted"/>
<feature type="transmembrane region" description="Helical" evidence="2">
    <location>
        <begin position="238"/>
        <end position="259"/>
    </location>
</feature>
<feature type="transmembrane region" description="Helical" evidence="2">
    <location>
        <begin position="183"/>
        <end position="201"/>
    </location>
</feature>
<comment type="caution">
    <text evidence="3">The sequence shown here is derived from an EMBL/GenBank/DDBJ whole genome shotgun (WGS) entry which is preliminary data.</text>
</comment>
<evidence type="ECO:0000313" key="4">
    <source>
        <dbReference type="Proteomes" id="UP001596072"/>
    </source>
</evidence>
<feature type="region of interest" description="Disordered" evidence="1">
    <location>
        <begin position="1"/>
        <end position="81"/>
    </location>
</feature>
<dbReference type="Proteomes" id="UP001596072">
    <property type="component" value="Unassembled WGS sequence"/>
</dbReference>
<reference evidence="4" key="1">
    <citation type="journal article" date="2019" name="Int. J. Syst. Evol. Microbiol.">
        <title>The Global Catalogue of Microorganisms (GCM) 10K type strain sequencing project: providing services to taxonomists for standard genome sequencing and annotation.</title>
        <authorList>
            <consortium name="The Broad Institute Genomics Platform"/>
            <consortium name="The Broad Institute Genome Sequencing Center for Infectious Disease"/>
            <person name="Wu L."/>
            <person name="Ma J."/>
        </authorList>
    </citation>
    <scope>NUCLEOTIDE SEQUENCE [LARGE SCALE GENOMIC DNA]</scope>
    <source>
        <strain evidence="4">YIM 94188</strain>
    </source>
</reference>
<feature type="transmembrane region" description="Helical" evidence="2">
    <location>
        <begin position="319"/>
        <end position="338"/>
    </location>
</feature>
<gene>
    <name evidence="3" type="ORF">ACFPQB_15810</name>
</gene>
<feature type="compositionally biased region" description="Low complexity" evidence="1">
    <location>
        <begin position="49"/>
        <end position="58"/>
    </location>
</feature>
<dbReference type="RefSeq" id="WP_136433031.1">
    <property type="nucleotide sequence ID" value="NZ_JBHSNS010000008.1"/>
</dbReference>
<feature type="transmembrane region" description="Helical" evidence="2">
    <location>
        <begin position="345"/>
        <end position="365"/>
    </location>
</feature>
<evidence type="ECO:0000313" key="3">
    <source>
        <dbReference type="EMBL" id="MFC5730390.1"/>
    </source>
</evidence>
<keyword evidence="4" id="KW-1185">Reference proteome</keyword>